<protein>
    <submittedName>
        <fullName evidence="1">Uncharacterized protein</fullName>
    </submittedName>
</protein>
<dbReference type="AlphaFoldDB" id="A0A2P2NDZ5"/>
<evidence type="ECO:0000313" key="1">
    <source>
        <dbReference type="EMBL" id="MBX40703.1"/>
    </source>
</evidence>
<sequence length="29" mass="3243">MDKNTSKSLASYHINYRLISSAVKKDNSA</sequence>
<name>A0A2P2NDZ5_RHIMU</name>
<organism evidence="1">
    <name type="scientific">Rhizophora mucronata</name>
    <name type="common">Asiatic mangrove</name>
    <dbReference type="NCBI Taxonomy" id="61149"/>
    <lineage>
        <taxon>Eukaryota</taxon>
        <taxon>Viridiplantae</taxon>
        <taxon>Streptophyta</taxon>
        <taxon>Embryophyta</taxon>
        <taxon>Tracheophyta</taxon>
        <taxon>Spermatophyta</taxon>
        <taxon>Magnoliopsida</taxon>
        <taxon>eudicotyledons</taxon>
        <taxon>Gunneridae</taxon>
        <taxon>Pentapetalae</taxon>
        <taxon>rosids</taxon>
        <taxon>fabids</taxon>
        <taxon>Malpighiales</taxon>
        <taxon>Rhizophoraceae</taxon>
        <taxon>Rhizophora</taxon>
    </lineage>
</organism>
<reference evidence="1" key="1">
    <citation type="submission" date="2018-02" db="EMBL/GenBank/DDBJ databases">
        <title>Rhizophora mucronata_Transcriptome.</title>
        <authorList>
            <person name="Meera S.P."/>
            <person name="Sreeshan A."/>
            <person name="Augustine A."/>
        </authorList>
    </citation>
    <scope>NUCLEOTIDE SEQUENCE</scope>
    <source>
        <tissue evidence="1">Leaf</tissue>
    </source>
</reference>
<accession>A0A2P2NDZ5</accession>
<proteinExistence type="predicted"/>
<dbReference type="EMBL" id="GGEC01060219">
    <property type="protein sequence ID" value="MBX40703.1"/>
    <property type="molecule type" value="Transcribed_RNA"/>
</dbReference>